<evidence type="ECO:0000256" key="3">
    <source>
        <dbReference type="ARBA" id="ARBA00022691"/>
    </source>
</evidence>
<sequence length="277" mass="31207">MKICDWMRSAKEQLTDNERPHRDLEILLERVTGKPRAWLIAFYDSPLTPYMLNTLQQLVARRAAGEPIAYLTGEREFWSLPLKVTPDVMIPRQDTEILVEEALKYLSKTTNNSILDLGTGNGAIALAIASERKDCHILGVDCIDSIIKLAKQNALNLGITNVSFILGKWFSTIKKHKFSMIVSNPPYIDKTDNHLLTGDLRFEPKNALISENNGLADITFIIQEAKKHLTPGGWLLLEHGWNQATIIQKLMSIHKFSKIKTSQDYGGNDRVTSGKSH</sequence>
<dbReference type="CDD" id="cd02440">
    <property type="entry name" value="AdoMet_MTases"/>
    <property type="match status" value="1"/>
</dbReference>
<feature type="binding site" evidence="5">
    <location>
        <position position="184"/>
    </location>
    <ligand>
        <name>S-adenosyl-L-methionine</name>
        <dbReference type="ChEBI" id="CHEBI:59789"/>
    </ligand>
</feature>
<gene>
    <name evidence="5 8" type="primary">prmC</name>
    <name evidence="8" type="ORF">ERCICUMA2628_407</name>
</gene>
<dbReference type="InterPro" id="IPR040758">
    <property type="entry name" value="PrmC_N"/>
</dbReference>
<feature type="domain" description="Release factor glutamine methyltransferase N-terminal" evidence="7">
    <location>
        <begin position="5"/>
        <end position="73"/>
    </location>
</feature>
<dbReference type="NCBIfam" id="TIGR03534">
    <property type="entry name" value="RF_mod_PrmC"/>
    <property type="match status" value="1"/>
</dbReference>
<dbReference type="RefSeq" id="WP_157993611.1">
    <property type="nucleotide sequence ID" value="NZ_LR217703.1"/>
</dbReference>
<dbReference type="FunFam" id="1.10.8.10:FF:000032">
    <property type="entry name" value="Release factor glutamine methyltransferase"/>
    <property type="match status" value="1"/>
</dbReference>
<comment type="catalytic activity">
    <reaction evidence="4 5">
        <text>L-glutaminyl-[peptide chain release factor] + S-adenosyl-L-methionine = N(5)-methyl-L-glutaminyl-[peptide chain release factor] + S-adenosyl-L-homocysteine + H(+)</text>
        <dbReference type="Rhea" id="RHEA:42896"/>
        <dbReference type="Rhea" id="RHEA-COMP:10271"/>
        <dbReference type="Rhea" id="RHEA-COMP:10272"/>
        <dbReference type="ChEBI" id="CHEBI:15378"/>
        <dbReference type="ChEBI" id="CHEBI:30011"/>
        <dbReference type="ChEBI" id="CHEBI:57856"/>
        <dbReference type="ChEBI" id="CHEBI:59789"/>
        <dbReference type="ChEBI" id="CHEBI:61891"/>
        <dbReference type="EC" id="2.1.1.297"/>
    </reaction>
</comment>
<dbReference type="FunFam" id="3.40.50.150:FF:000053">
    <property type="entry name" value="Release factor glutamine methyltransferase"/>
    <property type="match status" value="1"/>
</dbReference>
<dbReference type="InterPro" id="IPR029063">
    <property type="entry name" value="SAM-dependent_MTases_sf"/>
</dbReference>
<dbReference type="InterPro" id="IPR050320">
    <property type="entry name" value="N5-glutamine_MTase"/>
</dbReference>
<dbReference type="InterPro" id="IPR004556">
    <property type="entry name" value="HemK-like"/>
</dbReference>
<evidence type="ECO:0000259" key="7">
    <source>
        <dbReference type="Pfam" id="PF17827"/>
    </source>
</evidence>
<dbReference type="InterPro" id="IPR019874">
    <property type="entry name" value="RF_methyltr_PrmC"/>
</dbReference>
<dbReference type="HAMAP" id="MF_02126">
    <property type="entry name" value="RF_methyltr_PrmC"/>
    <property type="match status" value="1"/>
</dbReference>
<protein>
    <recommendedName>
        <fullName evidence="5">Release factor glutamine methyltransferase</fullName>
        <shortName evidence="5">RF MTase</shortName>
        <ecNumber evidence="5">2.1.1.297</ecNumber>
    </recommendedName>
    <alternativeName>
        <fullName evidence="5">N5-glutamine methyltransferase PrmC</fullName>
    </alternativeName>
    <alternativeName>
        <fullName evidence="5">Protein-(glutamine-N5) MTase PrmC</fullName>
    </alternativeName>
    <alternativeName>
        <fullName evidence="5">Protein-glutamine N-methyltransferase PrmC</fullName>
    </alternativeName>
</protein>
<keyword evidence="1 5" id="KW-0489">Methyltransferase</keyword>
<dbReference type="Pfam" id="PF17827">
    <property type="entry name" value="PrmC_N"/>
    <property type="match status" value="1"/>
</dbReference>
<dbReference type="PANTHER" id="PTHR18895:SF74">
    <property type="entry name" value="MTRF1L RELEASE FACTOR GLUTAMINE METHYLTRANSFERASE"/>
    <property type="match status" value="1"/>
</dbReference>
<dbReference type="GO" id="GO:0003676">
    <property type="term" value="F:nucleic acid binding"/>
    <property type="evidence" value="ECO:0007669"/>
    <property type="project" value="InterPro"/>
</dbReference>
<accession>A0A451D2K5</accession>
<evidence type="ECO:0000256" key="2">
    <source>
        <dbReference type="ARBA" id="ARBA00022679"/>
    </source>
</evidence>
<dbReference type="InterPro" id="IPR025714">
    <property type="entry name" value="Methyltranfer_dom"/>
</dbReference>
<dbReference type="Gene3D" id="1.10.8.10">
    <property type="entry name" value="DNA helicase RuvA subunit, C-terminal domain"/>
    <property type="match status" value="1"/>
</dbReference>
<dbReference type="PROSITE" id="PS00092">
    <property type="entry name" value="N6_MTASE"/>
    <property type="match status" value="1"/>
</dbReference>
<evidence type="ECO:0000256" key="5">
    <source>
        <dbReference type="HAMAP-Rule" id="MF_02126"/>
    </source>
</evidence>
<proteinExistence type="inferred from homology"/>
<reference evidence="8 9" key="1">
    <citation type="submission" date="2019-02" db="EMBL/GenBank/DDBJ databases">
        <authorList>
            <person name="Manzano-Marin A."/>
            <person name="Manzano-Marin A."/>
        </authorList>
    </citation>
    <scope>NUCLEOTIDE SEQUENCE [LARGE SCALE GENOMIC DNA]</scope>
    <source>
        <strain evidence="8 9">ErCicuneomaculata</strain>
    </source>
</reference>
<feature type="binding site" evidence="5">
    <location>
        <begin position="118"/>
        <end position="122"/>
    </location>
    <ligand>
        <name>S-adenosyl-L-methionine</name>
        <dbReference type="ChEBI" id="CHEBI:59789"/>
    </ligand>
</feature>
<comment type="function">
    <text evidence="5">Methylates the class 1 translation termination release factors RF1/PrfA and RF2/PrfB on the glutamine residue of the universally conserved GGQ motif.</text>
</comment>
<dbReference type="GO" id="GO:0102559">
    <property type="term" value="F:peptide chain release factor N(5)-glutamine methyltransferase activity"/>
    <property type="evidence" value="ECO:0007669"/>
    <property type="project" value="UniProtKB-EC"/>
</dbReference>
<evidence type="ECO:0000313" key="8">
    <source>
        <dbReference type="EMBL" id="VFP79871.1"/>
    </source>
</evidence>
<dbReference type="InterPro" id="IPR002052">
    <property type="entry name" value="DNA_methylase_N6_adenine_CS"/>
</dbReference>
<evidence type="ECO:0000256" key="1">
    <source>
        <dbReference type="ARBA" id="ARBA00022603"/>
    </source>
</evidence>
<feature type="binding site" evidence="5">
    <location>
        <position position="141"/>
    </location>
    <ligand>
        <name>S-adenosyl-L-methionine</name>
        <dbReference type="ChEBI" id="CHEBI:59789"/>
    </ligand>
</feature>
<evidence type="ECO:0000256" key="4">
    <source>
        <dbReference type="ARBA" id="ARBA00048391"/>
    </source>
</evidence>
<dbReference type="AlphaFoldDB" id="A0A451D2K5"/>
<feature type="domain" description="Methyltransferase" evidence="6">
    <location>
        <begin position="110"/>
        <end position="253"/>
    </location>
</feature>
<keyword evidence="3 5" id="KW-0949">S-adenosyl-L-methionine</keyword>
<dbReference type="EC" id="2.1.1.297" evidence="5"/>
<dbReference type="OrthoDB" id="9800643at2"/>
<dbReference type="PANTHER" id="PTHR18895">
    <property type="entry name" value="HEMK METHYLTRANSFERASE"/>
    <property type="match status" value="1"/>
</dbReference>
<dbReference type="EMBL" id="LR217703">
    <property type="protein sequence ID" value="VFP79871.1"/>
    <property type="molecule type" value="Genomic_DNA"/>
</dbReference>
<dbReference type="Gene3D" id="3.40.50.150">
    <property type="entry name" value="Vaccinia Virus protein VP39"/>
    <property type="match status" value="1"/>
</dbReference>
<name>A0A451D2K5_9GAMM</name>
<feature type="binding site" evidence="5">
    <location>
        <begin position="184"/>
        <end position="187"/>
    </location>
    <ligand>
        <name>substrate</name>
    </ligand>
</feature>
<comment type="similarity">
    <text evidence="5">Belongs to the protein N5-glutamine methyltransferase family. PrmC subfamily.</text>
</comment>
<feature type="binding site" evidence="5">
    <location>
        <position position="169"/>
    </location>
    <ligand>
        <name>S-adenosyl-L-methionine</name>
        <dbReference type="ChEBI" id="CHEBI:59789"/>
    </ligand>
</feature>
<evidence type="ECO:0000313" key="9">
    <source>
        <dbReference type="Proteomes" id="UP000294412"/>
    </source>
</evidence>
<dbReference type="Proteomes" id="UP000294412">
    <property type="component" value="Chromosome"/>
</dbReference>
<keyword evidence="2 5" id="KW-0808">Transferase</keyword>
<organism evidence="8 9">
    <name type="scientific">Candidatus Erwinia haradaeae</name>
    <dbReference type="NCBI Taxonomy" id="1922217"/>
    <lineage>
        <taxon>Bacteria</taxon>
        <taxon>Pseudomonadati</taxon>
        <taxon>Pseudomonadota</taxon>
        <taxon>Gammaproteobacteria</taxon>
        <taxon>Enterobacterales</taxon>
        <taxon>Erwiniaceae</taxon>
        <taxon>Erwinia</taxon>
    </lineage>
</organism>
<dbReference type="Pfam" id="PF13847">
    <property type="entry name" value="Methyltransf_31"/>
    <property type="match status" value="1"/>
</dbReference>
<dbReference type="GO" id="GO:0032259">
    <property type="term" value="P:methylation"/>
    <property type="evidence" value="ECO:0007669"/>
    <property type="project" value="UniProtKB-KW"/>
</dbReference>
<dbReference type="NCBIfam" id="TIGR00536">
    <property type="entry name" value="hemK_fam"/>
    <property type="match status" value="1"/>
</dbReference>
<evidence type="ECO:0000259" key="6">
    <source>
        <dbReference type="Pfam" id="PF13847"/>
    </source>
</evidence>
<dbReference type="SUPFAM" id="SSF53335">
    <property type="entry name" value="S-adenosyl-L-methionine-dependent methyltransferases"/>
    <property type="match status" value="1"/>
</dbReference>